<name>A8QDL3_MALGO</name>
<evidence type="ECO:0000259" key="4">
    <source>
        <dbReference type="PROSITE" id="PS51043"/>
    </source>
</evidence>
<dbReference type="EMBL" id="AAYY01000022">
    <property type="protein sequence ID" value="EDP41445.1"/>
    <property type="molecule type" value="Genomic_DNA"/>
</dbReference>
<evidence type="ECO:0000313" key="5">
    <source>
        <dbReference type="EMBL" id="EDP41445.1"/>
    </source>
</evidence>
<organism evidence="5 6">
    <name type="scientific">Malassezia globosa (strain ATCC MYA-4612 / CBS 7966)</name>
    <name type="common">Dandruff-associated fungus</name>
    <dbReference type="NCBI Taxonomy" id="425265"/>
    <lineage>
        <taxon>Eukaryota</taxon>
        <taxon>Fungi</taxon>
        <taxon>Dikarya</taxon>
        <taxon>Basidiomycota</taxon>
        <taxon>Ustilaginomycotina</taxon>
        <taxon>Malasseziomycetes</taxon>
        <taxon>Malasseziales</taxon>
        <taxon>Malasseziaceae</taxon>
        <taxon>Malassezia</taxon>
    </lineage>
</organism>
<dbReference type="InterPro" id="IPR004177">
    <property type="entry name" value="DDHD_dom"/>
</dbReference>
<dbReference type="InterPro" id="IPR058055">
    <property type="entry name" value="PA-PLA1"/>
</dbReference>
<keyword evidence="6" id="KW-1185">Reference proteome</keyword>
<feature type="compositionally biased region" description="Low complexity" evidence="3">
    <location>
        <begin position="285"/>
        <end position="308"/>
    </location>
</feature>
<proteinExistence type="predicted"/>
<protein>
    <recommendedName>
        <fullName evidence="4">DDHD domain-containing protein</fullName>
    </recommendedName>
</protein>
<dbReference type="STRING" id="425265.A8QDL3"/>
<dbReference type="OMA" id="WTNFTTG"/>
<comment type="catalytic activity">
    <reaction evidence="1">
        <text>a diacylglycerol + H2O = a monoacylglycerol + a fatty acid + H(+)</text>
        <dbReference type="Rhea" id="RHEA:32731"/>
        <dbReference type="ChEBI" id="CHEBI:15377"/>
        <dbReference type="ChEBI" id="CHEBI:15378"/>
        <dbReference type="ChEBI" id="CHEBI:17408"/>
        <dbReference type="ChEBI" id="CHEBI:18035"/>
        <dbReference type="ChEBI" id="CHEBI:28868"/>
    </reaction>
</comment>
<evidence type="ECO:0000256" key="3">
    <source>
        <dbReference type="SAM" id="MobiDB-lite"/>
    </source>
</evidence>
<evidence type="ECO:0000256" key="2">
    <source>
        <dbReference type="ARBA" id="ARBA00048461"/>
    </source>
</evidence>
<dbReference type="GO" id="GO:0046872">
    <property type="term" value="F:metal ion binding"/>
    <property type="evidence" value="ECO:0007669"/>
    <property type="project" value="InterPro"/>
</dbReference>
<dbReference type="PANTHER" id="PTHR23509">
    <property type="entry name" value="PA-PL1 PHOSPHOLIPASE FAMILY"/>
    <property type="match status" value="1"/>
</dbReference>
<dbReference type="FunCoup" id="A8QDL3">
    <property type="interactions" value="297"/>
</dbReference>
<dbReference type="KEGG" id="mgl:MGL_4220"/>
<dbReference type="InParanoid" id="A8QDL3"/>
<accession>A8QDL3</accession>
<feature type="domain" description="DDHD" evidence="4">
    <location>
        <begin position="576"/>
        <end position="770"/>
    </location>
</feature>
<gene>
    <name evidence="5" type="ORF">MGL_4220</name>
</gene>
<dbReference type="PANTHER" id="PTHR23509:SF6">
    <property type="entry name" value="PHOSPHOLIPASE C1020.13C-RELATED"/>
    <property type="match status" value="1"/>
</dbReference>
<dbReference type="OrthoDB" id="69269at2759"/>
<evidence type="ECO:0000313" key="6">
    <source>
        <dbReference type="Proteomes" id="UP000008837"/>
    </source>
</evidence>
<dbReference type="SMART" id="SM01127">
    <property type="entry name" value="DDHD"/>
    <property type="match status" value="1"/>
</dbReference>
<comment type="caution">
    <text evidence="5">The sequence shown here is derived from an EMBL/GenBank/DDBJ whole genome shotgun (WGS) entry which is preliminary data.</text>
</comment>
<reference evidence="5 6" key="1">
    <citation type="journal article" date="2007" name="Proc. Natl. Acad. Sci. U.S.A.">
        <title>Dandruff-associated Malassezia genomes reveal convergent and divergent virulence traits shared with plant and human fungal pathogens.</title>
        <authorList>
            <person name="Xu J."/>
            <person name="Saunders C.W."/>
            <person name="Hu P."/>
            <person name="Grant R.A."/>
            <person name="Boekhout T."/>
            <person name="Kuramae E.E."/>
            <person name="Kronstad J.W."/>
            <person name="Deangelis Y.M."/>
            <person name="Reeder N.L."/>
            <person name="Johnstone K.R."/>
            <person name="Leland M."/>
            <person name="Fieno A.M."/>
            <person name="Begley W.M."/>
            <person name="Sun Y."/>
            <person name="Lacey M.P."/>
            <person name="Chaudhary T."/>
            <person name="Keough T."/>
            <person name="Chu L."/>
            <person name="Sears R."/>
            <person name="Yuan B."/>
            <person name="Dawson T.L.Jr."/>
        </authorList>
    </citation>
    <scope>NUCLEOTIDE SEQUENCE [LARGE SCALE GENOMIC DNA]</scope>
    <source>
        <strain evidence="6">ATCC MYA-4612 / CBS 7966</strain>
    </source>
</reference>
<feature type="region of interest" description="Disordered" evidence="3">
    <location>
        <begin position="85"/>
        <end position="116"/>
    </location>
</feature>
<dbReference type="GO" id="GO:0005737">
    <property type="term" value="C:cytoplasm"/>
    <property type="evidence" value="ECO:0007669"/>
    <property type="project" value="TreeGrafter"/>
</dbReference>
<dbReference type="Proteomes" id="UP000008837">
    <property type="component" value="Unassembled WGS sequence"/>
</dbReference>
<feature type="region of interest" description="Disordered" evidence="3">
    <location>
        <begin position="279"/>
        <end position="312"/>
    </location>
</feature>
<feature type="region of interest" description="Disordered" evidence="3">
    <location>
        <begin position="705"/>
        <end position="730"/>
    </location>
</feature>
<dbReference type="Pfam" id="PF02862">
    <property type="entry name" value="DDHD"/>
    <property type="match status" value="1"/>
</dbReference>
<dbReference type="InterPro" id="IPR029058">
    <property type="entry name" value="AB_hydrolase_fold"/>
</dbReference>
<dbReference type="VEuPathDB" id="FungiDB:MGL_4220"/>
<sequence>MDAVFGCPAHGNSTERLEPPVSAIWFHSHGRIWVPFPDEDNNALEEAWHRVKDELVQRARARHTDNQQRSPRSWLTTSLWGESAYNTDSVLPPRPPRPMPSEKQTEPTYRITDPDEPAEQRRFRVPVLEDRLFDVDMEHMIVRTVQVISTDTQMYPALWAGYDQQVIRATWFYVASDGACSPIACNTRLEEDIVNAYRTAEPWRLEHRLKGTLSKSRREDQAVQYDLPSVVSGAKIQFISAYSARVYAQNIGSKLFPFLREPTLVRGFENARELSERLGSSTRLSTWTRRPESTSPRRTPAASTAASAEDVRDKDTIERFGPISEEDSNATGIIGDRATPDPSVSPSLWVPLNEAFMSRAWVSRSPSTNPRVRDIIEDARPQDPFDDDCSMPSTSDQPPQLLFCIHGIGQKLSEDYASMHFVHDLDRLRTIMRAQAQDIELKPLLNGGRVKLIPICWRRNLQFDPEQESYTLQDIVNATSIPSVRTVVTKVLLDIPFYFSRHHDLMERSVLHEMNRLYRLFVQRNPGFEQNGGRVSILGHSLGSMLAADILKDQPTFVRPLHETDAPNIHMLSPHLLFNVRHFFCIGSPLPLLYYMNGARLIARRRYDDDVDDATSAEVGKMGCLASESVYNVSSAPILPEVTNSFQLYIATDPISFQMSALADAPYSRIVRPVHLPRDPSLLMDALEEPRVNVGKLLMRVVNEKQVPTTSGTQDQNTVPSTPRSRPIPLEDMERGEQRFNALNPNGCIDYIMDVGTSSSVCVRVHQSMV</sequence>
<evidence type="ECO:0000256" key="1">
    <source>
        <dbReference type="ARBA" id="ARBA00047591"/>
    </source>
</evidence>
<dbReference type="PROSITE" id="PS51043">
    <property type="entry name" value="DDHD"/>
    <property type="match status" value="1"/>
</dbReference>
<dbReference type="GeneID" id="5852951"/>
<comment type="catalytic activity">
    <reaction evidence="2">
        <text>a monoacylglycerol + H2O = glycerol + a fatty acid + H(+)</text>
        <dbReference type="Rhea" id="RHEA:15245"/>
        <dbReference type="ChEBI" id="CHEBI:15377"/>
        <dbReference type="ChEBI" id="CHEBI:15378"/>
        <dbReference type="ChEBI" id="CHEBI:17408"/>
        <dbReference type="ChEBI" id="CHEBI:17754"/>
        <dbReference type="ChEBI" id="CHEBI:28868"/>
    </reaction>
</comment>
<dbReference type="GO" id="GO:0004620">
    <property type="term" value="F:phospholipase activity"/>
    <property type="evidence" value="ECO:0007669"/>
    <property type="project" value="TreeGrafter"/>
</dbReference>
<dbReference type="RefSeq" id="XP_001728659.1">
    <property type="nucleotide sequence ID" value="XM_001728607.1"/>
</dbReference>
<feature type="compositionally biased region" description="Polar residues" evidence="3">
    <location>
        <begin position="706"/>
        <end position="724"/>
    </location>
</feature>
<dbReference type="AlphaFoldDB" id="A8QDL3"/>
<dbReference type="SUPFAM" id="SSF53474">
    <property type="entry name" value="alpha/beta-Hydrolases"/>
    <property type="match status" value="1"/>
</dbReference>